<comment type="caution">
    <text evidence="2">The sequence shown here is derived from an EMBL/GenBank/DDBJ whole genome shotgun (WGS) entry which is preliminary data.</text>
</comment>
<dbReference type="Gene3D" id="3.40.50.300">
    <property type="entry name" value="P-loop containing nucleotide triphosphate hydrolases"/>
    <property type="match status" value="1"/>
</dbReference>
<protein>
    <recommendedName>
        <fullName evidence="1">Protein CR006 P-loop domain-containing protein</fullName>
    </recommendedName>
</protein>
<sequence length="697" mass="80870">MIEYIELPTNRFRQNRLENLKSKNFIFGKNGTGKTSIVTCIEEQYSEEYDVRIFQGYERIVAEQGQLNSIALGKENVALQPRIEEAEAVVSKLQMELGNENSGLYKGLNDQYTKVKTIKADFDKFFSDSARKLKYEHPELVGVTYNKTGFKRDISLSKKASDTELNKAKTNINQNIVETGPIVKYTCESLSPYIESVNQLLVVDIIEPTSLSFNSDIERNWVQSGISLHENIGTCLFCGADLLPERKALLRDYFNDSVKEINQAIISLLNEIKHLKIKVKDMNDIDELCFLTMFNLRIKDLNLQLSKIRENKLCILDVLETKLKEKQNNIFSIVNQVEISDNNNDFEVFGEEYRKLYHENNLANNEIEKIKIHSRNVLLADLIFQICDSYGYSSKNEELISAETEWSRQNDYIQEKERALEEAKENVKFLKQQTVDETIAADTINRLLAGLGNKSFTLVRAESDNQNGSYIVHDYNGVVRDIKSLSTGEKNIVAFLWFISNLENLVLAESKPQVVVFDDPMNSNDDTTQYLIISELQKLIRANNGKQIFLLTHNVHFYLNIRYNYWKKNLSKKCTYHLIKNGTHTDIKLISNEIQDFKTAYEALWRELKWLFDNEEAKPEYLLNPIRRIIETFEKFNCIDNMCRNFREAEKLFDVNSHSIDDLEAELNGKDKIIIINILKDIFTDNHASEHFDSHWE</sequence>
<evidence type="ECO:0000313" key="3">
    <source>
        <dbReference type="Proteomes" id="UP000237916"/>
    </source>
</evidence>
<dbReference type="STRING" id="1298594.GCA_001312465_00786"/>
<reference evidence="2 3" key="1">
    <citation type="submission" date="2018-01" db="EMBL/GenBank/DDBJ databases">
        <title>Draft genome sequences of clinical isolates and type strains of oral Veillonella including Veillonella infantum sp., nov.</title>
        <authorList>
            <person name="Mashima I."/>
            <person name="Liao Y.-C."/>
            <person name="Sabharwal A."/>
            <person name="Haase E.M."/>
            <person name="Nakazawa F."/>
            <person name="Scannapieco F.A."/>
        </authorList>
    </citation>
    <scope>NUCLEOTIDE SEQUENCE [LARGE SCALE GENOMIC DNA]</scope>
    <source>
        <strain evidence="2 3">JCM 15641</strain>
    </source>
</reference>
<organism evidence="2 3">
    <name type="scientific">Veillonella denticariosi JCM 15641</name>
    <dbReference type="NCBI Taxonomy" id="1298594"/>
    <lineage>
        <taxon>Bacteria</taxon>
        <taxon>Bacillati</taxon>
        <taxon>Bacillota</taxon>
        <taxon>Negativicutes</taxon>
        <taxon>Veillonellales</taxon>
        <taxon>Veillonellaceae</taxon>
        <taxon>Veillonella</taxon>
    </lineage>
</organism>
<dbReference type="Proteomes" id="UP000237916">
    <property type="component" value="Unassembled WGS sequence"/>
</dbReference>
<dbReference type="InterPro" id="IPR027417">
    <property type="entry name" value="P-loop_NTPase"/>
</dbReference>
<dbReference type="SUPFAM" id="SSF52540">
    <property type="entry name" value="P-loop containing nucleoside triphosphate hydrolases"/>
    <property type="match status" value="1"/>
</dbReference>
<evidence type="ECO:0000259" key="1">
    <source>
        <dbReference type="Pfam" id="PF13166"/>
    </source>
</evidence>
<dbReference type="Pfam" id="PF13166">
    <property type="entry name" value="AAA_13"/>
    <property type="match status" value="1"/>
</dbReference>
<dbReference type="InterPro" id="IPR026866">
    <property type="entry name" value="CR006_AAA"/>
</dbReference>
<evidence type="ECO:0000313" key="2">
    <source>
        <dbReference type="EMBL" id="PQL19332.1"/>
    </source>
</evidence>
<keyword evidence="3" id="KW-1185">Reference proteome</keyword>
<dbReference type="AlphaFoldDB" id="A0A2S7Z7R6"/>
<gene>
    <name evidence="2" type="ORF">VEHSUH05_08180</name>
</gene>
<accession>A0A2S7Z7R6</accession>
<feature type="domain" description="Protein CR006 P-loop" evidence="1">
    <location>
        <begin position="12"/>
        <end position="683"/>
    </location>
</feature>
<name>A0A2S7Z7R6_9FIRM</name>
<proteinExistence type="predicted"/>
<dbReference type="EMBL" id="PPDB01000007">
    <property type="protein sequence ID" value="PQL19332.1"/>
    <property type="molecule type" value="Genomic_DNA"/>
</dbReference>